<feature type="domain" description="PAC" evidence="8">
    <location>
        <begin position="664"/>
        <end position="716"/>
    </location>
</feature>
<dbReference type="Gene3D" id="2.10.70.100">
    <property type="match status" value="1"/>
</dbReference>
<keyword evidence="3" id="KW-0597">Phosphoprotein</keyword>
<reference evidence="9" key="1">
    <citation type="journal article" date="2014" name="Int. J. Syst. Evol. Microbiol.">
        <title>Complete genome sequence of Corynebacterium casei LMG S-19264T (=DSM 44701T), isolated from a smear-ripened cheese.</title>
        <authorList>
            <consortium name="US DOE Joint Genome Institute (JGI-PGF)"/>
            <person name="Walter F."/>
            <person name="Albersmeier A."/>
            <person name="Kalinowski J."/>
            <person name="Ruckert C."/>
        </authorList>
    </citation>
    <scope>NUCLEOTIDE SEQUENCE</scope>
    <source>
        <strain evidence="9">CGMCC 1.15966</strain>
    </source>
</reference>
<dbReference type="AlphaFoldDB" id="A0A8H9FZH7"/>
<dbReference type="CDD" id="cd00082">
    <property type="entry name" value="HisKA"/>
    <property type="match status" value="1"/>
</dbReference>
<dbReference type="InterPro" id="IPR000014">
    <property type="entry name" value="PAS"/>
</dbReference>
<dbReference type="InterPro" id="IPR001610">
    <property type="entry name" value="PAC"/>
</dbReference>
<evidence type="ECO:0000256" key="1">
    <source>
        <dbReference type="ARBA" id="ARBA00000085"/>
    </source>
</evidence>
<dbReference type="EC" id="2.7.13.3" evidence="2"/>
<gene>
    <name evidence="9" type="ORF">GCM10011516_22420</name>
</gene>
<feature type="domain" description="PAS" evidence="7">
    <location>
        <begin position="82"/>
        <end position="135"/>
    </location>
</feature>
<comment type="caution">
    <text evidence="9">The sequence shown here is derived from an EMBL/GenBank/DDBJ whole genome shotgun (WGS) entry which is preliminary data.</text>
</comment>
<feature type="region of interest" description="Disordered" evidence="6">
    <location>
        <begin position="776"/>
        <end position="795"/>
    </location>
</feature>
<evidence type="ECO:0000256" key="4">
    <source>
        <dbReference type="ARBA" id="ARBA00022679"/>
    </source>
</evidence>
<evidence type="ECO:0000256" key="6">
    <source>
        <dbReference type="SAM" id="MobiDB-lite"/>
    </source>
</evidence>
<accession>A0A8H9FZH7</accession>
<dbReference type="SUPFAM" id="SSF55785">
    <property type="entry name" value="PYP-like sensor domain (PAS domain)"/>
    <property type="match status" value="4"/>
</dbReference>
<dbReference type="PANTHER" id="PTHR43304:SF1">
    <property type="entry name" value="PAC DOMAIN-CONTAINING PROTEIN"/>
    <property type="match status" value="1"/>
</dbReference>
<name>A0A8H9FZH7_9SPHI</name>
<protein>
    <recommendedName>
        <fullName evidence="2">histidine kinase</fullName>
        <ecNumber evidence="2">2.7.13.3</ecNumber>
    </recommendedName>
</protein>
<proteinExistence type="predicted"/>
<dbReference type="PANTHER" id="PTHR43304">
    <property type="entry name" value="PHYTOCHROME-LIKE PROTEIN CPH1"/>
    <property type="match status" value="1"/>
</dbReference>
<dbReference type="Gene3D" id="3.30.450.20">
    <property type="entry name" value="PAS domain"/>
    <property type="match status" value="4"/>
</dbReference>
<dbReference type="EMBL" id="BMKM01000005">
    <property type="protein sequence ID" value="GGE24276.1"/>
    <property type="molecule type" value="Genomic_DNA"/>
</dbReference>
<dbReference type="InterPro" id="IPR013655">
    <property type="entry name" value="PAS_fold_3"/>
</dbReference>
<dbReference type="Gene3D" id="1.10.287.130">
    <property type="match status" value="1"/>
</dbReference>
<evidence type="ECO:0000313" key="10">
    <source>
        <dbReference type="Proteomes" id="UP000614460"/>
    </source>
</evidence>
<dbReference type="InterPro" id="IPR052162">
    <property type="entry name" value="Sensor_kinase/Photoreceptor"/>
</dbReference>
<evidence type="ECO:0000256" key="5">
    <source>
        <dbReference type="ARBA" id="ARBA00022777"/>
    </source>
</evidence>
<dbReference type="InterPro" id="IPR000700">
    <property type="entry name" value="PAS-assoc_C"/>
</dbReference>
<reference evidence="9" key="2">
    <citation type="submission" date="2020-09" db="EMBL/GenBank/DDBJ databases">
        <authorList>
            <person name="Sun Q."/>
            <person name="Zhou Y."/>
        </authorList>
    </citation>
    <scope>NUCLEOTIDE SEQUENCE</scope>
    <source>
        <strain evidence="9">CGMCC 1.15966</strain>
    </source>
</reference>
<dbReference type="InterPro" id="IPR036097">
    <property type="entry name" value="HisK_dim/P_sf"/>
</dbReference>
<keyword evidence="5" id="KW-0418">Kinase</keyword>
<dbReference type="Pfam" id="PF08447">
    <property type="entry name" value="PAS_3"/>
    <property type="match status" value="3"/>
</dbReference>
<evidence type="ECO:0000313" key="9">
    <source>
        <dbReference type="EMBL" id="GGE24276.1"/>
    </source>
</evidence>
<dbReference type="PROSITE" id="PS50113">
    <property type="entry name" value="PAC"/>
    <property type="match status" value="2"/>
</dbReference>
<keyword evidence="10" id="KW-1185">Reference proteome</keyword>
<keyword evidence="4" id="KW-0808">Transferase</keyword>
<evidence type="ECO:0000259" key="8">
    <source>
        <dbReference type="PROSITE" id="PS50113"/>
    </source>
</evidence>
<dbReference type="GO" id="GO:0000155">
    <property type="term" value="F:phosphorelay sensor kinase activity"/>
    <property type="evidence" value="ECO:0007669"/>
    <property type="project" value="InterPro"/>
</dbReference>
<comment type="catalytic activity">
    <reaction evidence="1">
        <text>ATP + protein L-histidine = ADP + protein N-phospho-L-histidine.</text>
        <dbReference type="EC" id="2.7.13.3"/>
    </reaction>
</comment>
<dbReference type="InterPro" id="IPR035965">
    <property type="entry name" value="PAS-like_dom_sf"/>
</dbReference>
<dbReference type="SMART" id="SM00086">
    <property type="entry name" value="PAC"/>
    <property type="match status" value="3"/>
</dbReference>
<dbReference type="Proteomes" id="UP000614460">
    <property type="component" value="Unassembled WGS sequence"/>
</dbReference>
<feature type="domain" description="PAC" evidence="8">
    <location>
        <begin position="534"/>
        <end position="586"/>
    </location>
</feature>
<dbReference type="PROSITE" id="PS50112">
    <property type="entry name" value="PAS"/>
    <property type="match status" value="1"/>
</dbReference>
<evidence type="ECO:0000259" key="7">
    <source>
        <dbReference type="PROSITE" id="PS50112"/>
    </source>
</evidence>
<organism evidence="9 10">
    <name type="scientific">Sphingobacterium cellulitidis</name>
    <dbReference type="NCBI Taxonomy" id="1768011"/>
    <lineage>
        <taxon>Bacteria</taxon>
        <taxon>Pseudomonadati</taxon>
        <taxon>Bacteroidota</taxon>
        <taxon>Sphingobacteriia</taxon>
        <taxon>Sphingobacteriales</taxon>
        <taxon>Sphingobacteriaceae</taxon>
        <taxon>Sphingobacterium</taxon>
    </lineage>
</organism>
<evidence type="ECO:0000256" key="2">
    <source>
        <dbReference type="ARBA" id="ARBA00012438"/>
    </source>
</evidence>
<dbReference type="SUPFAM" id="SSF47384">
    <property type="entry name" value="Homodimeric domain of signal transducing histidine kinase"/>
    <property type="match status" value="1"/>
</dbReference>
<dbReference type="InterPro" id="IPR003661">
    <property type="entry name" value="HisK_dim/P_dom"/>
</dbReference>
<dbReference type="CDD" id="cd00130">
    <property type="entry name" value="PAS"/>
    <property type="match status" value="2"/>
</dbReference>
<dbReference type="SMART" id="SM00091">
    <property type="entry name" value="PAS"/>
    <property type="match status" value="3"/>
</dbReference>
<evidence type="ECO:0000256" key="3">
    <source>
        <dbReference type="ARBA" id="ARBA00022553"/>
    </source>
</evidence>
<dbReference type="NCBIfam" id="TIGR00229">
    <property type="entry name" value="sensory_box"/>
    <property type="match status" value="2"/>
</dbReference>
<sequence length="795" mass="90140">MGMTLEDVLADPKHRIEEHMVDIADKVIQRHRNAGGGSFLVKLFITPITYSGRKALLVNAVEVEQDSIQGTGQNMDFAHYSVLDEEGKFIFVSQLHSSLLGCEQEELSENNIFDFVQGKDKELITRLLKRTLREQTISEGLFAIIRKNGEKRWSDFNLSVVTLEGKGKAVRLGLCDVTEMTERDLCDQALQQIEKVIAESPSLEILVEKAIQVILGLEDIRTSEIWLASMDSTSLSLSGRASKRDGQNLLKGFSPRFTCNKGEGLPGKVWMERGIVVTRMDSPELGLAFGIPIIAAEKFLGCFICYSIKSLDKLDTTTSFLERVSLKIATPIAHKMKESEYLMLFDISPDPHCILGRDGQIDRYNRAFAALVSRNGLISPNTSILQFVYPEDISRAIRDFISMVNGWNIGPFRSRIANVEGNLRTLLWSAAVSRESMRIIVVGKDVTEQDKAEQELHGALHRLQNAQRIAKLGYWYRPIDSQISVWSEETYNIYERSPSNFLPTMENLKQTFLPDDRYLIEKKPELLLSPNVARGFEHRIITPSGRIKWVRQEVLLVTKDDGTPVKVEGTIQDITERKTYEERLNISYEIFRLAMLASNEMIWHVDLSVNTFTMGKGGQQPLEPENSEEFTIANSWFSTILPNDRQKVWDSLWNVIDDKYKSSWSAEYRRVSADGCLHHYEDRCQVLRDDEGNAIQLVGAALDVTTSRMHLEMIEEQNRLLREIAWAQSHELRAPLTRLLGLAEVSLQYGGGGLSQVRIMELIKESAEELDIIIRSMTEKSNSTQHGTKNDTSGR</sequence>